<keyword evidence="1" id="KW-1133">Transmembrane helix</keyword>
<organism evidence="3 4">
    <name type="scientific">Telluria antibiotica</name>
    <dbReference type="NCBI Taxonomy" id="2717319"/>
    <lineage>
        <taxon>Bacteria</taxon>
        <taxon>Pseudomonadati</taxon>
        <taxon>Pseudomonadota</taxon>
        <taxon>Betaproteobacteria</taxon>
        <taxon>Burkholderiales</taxon>
        <taxon>Oxalobacteraceae</taxon>
        <taxon>Telluria group</taxon>
        <taxon>Telluria</taxon>
    </lineage>
</organism>
<dbReference type="RefSeq" id="WP_166861630.1">
    <property type="nucleotide sequence ID" value="NZ_JAAQOM010000013.1"/>
</dbReference>
<evidence type="ECO:0000256" key="1">
    <source>
        <dbReference type="SAM" id="Phobius"/>
    </source>
</evidence>
<accession>A0ABX0PG66</accession>
<dbReference type="EMBL" id="JAAQOM010000013">
    <property type="protein sequence ID" value="NIA56025.1"/>
    <property type="molecule type" value="Genomic_DNA"/>
</dbReference>
<sequence length="166" mass="17542">MKRTLKAIGGRYDRGAIAVEAAIVLPILLLIIGLPSLQLAFYFRQYSAAQKALHDGALYLSTAPRIEMITAGPDANPAALTVANTIMAKELAGLVPAGTSLDPGFICVYRVAALPAMKPCTVAHNQDPTHTLLQFGVSISVPYVNPLTGNTDTTFELYAPVAYAGN</sequence>
<evidence type="ECO:0000259" key="2">
    <source>
        <dbReference type="Pfam" id="PF07811"/>
    </source>
</evidence>
<proteinExistence type="predicted"/>
<reference evidence="3 4" key="1">
    <citation type="submission" date="2020-03" db="EMBL/GenBank/DDBJ databases">
        <title>Genome sequence of strain Massilia sp. TW-1.</title>
        <authorList>
            <person name="Chaudhary D.K."/>
        </authorList>
    </citation>
    <scope>NUCLEOTIDE SEQUENCE [LARGE SCALE GENOMIC DNA]</scope>
    <source>
        <strain evidence="3 4">TW-1</strain>
    </source>
</reference>
<evidence type="ECO:0000313" key="4">
    <source>
        <dbReference type="Proteomes" id="UP000716322"/>
    </source>
</evidence>
<dbReference type="Proteomes" id="UP000716322">
    <property type="component" value="Unassembled WGS sequence"/>
</dbReference>
<keyword evidence="1" id="KW-0812">Transmembrane</keyword>
<protein>
    <recommendedName>
        <fullName evidence="2">TadE-like domain-containing protein</fullName>
    </recommendedName>
</protein>
<dbReference type="InterPro" id="IPR012495">
    <property type="entry name" value="TadE-like_dom"/>
</dbReference>
<dbReference type="Pfam" id="PF07811">
    <property type="entry name" value="TadE"/>
    <property type="match status" value="1"/>
</dbReference>
<feature type="domain" description="TadE-like" evidence="2">
    <location>
        <begin position="15"/>
        <end position="57"/>
    </location>
</feature>
<keyword evidence="4" id="KW-1185">Reference proteome</keyword>
<keyword evidence="1" id="KW-0472">Membrane</keyword>
<comment type="caution">
    <text evidence="3">The sequence shown here is derived from an EMBL/GenBank/DDBJ whole genome shotgun (WGS) entry which is preliminary data.</text>
</comment>
<gene>
    <name evidence="3" type="ORF">HAV22_20540</name>
</gene>
<evidence type="ECO:0000313" key="3">
    <source>
        <dbReference type="EMBL" id="NIA56025.1"/>
    </source>
</evidence>
<feature type="transmembrane region" description="Helical" evidence="1">
    <location>
        <begin position="21"/>
        <end position="43"/>
    </location>
</feature>
<name>A0ABX0PG66_9BURK</name>